<protein>
    <submittedName>
        <fullName evidence="2">Uncharacterized protein</fullName>
    </submittedName>
</protein>
<organism evidence="2 3">
    <name type="scientific">Chryseosolibacter indicus</name>
    <dbReference type="NCBI Taxonomy" id="2782351"/>
    <lineage>
        <taxon>Bacteria</taxon>
        <taxon>Pseudomonadati</taxon>
        <taxon>Bacteroidota</taxon>
        <taxon>Cytophagia</taxon>
        <taxon>Cytophagales</taxon>
        <taxon>Chryseotaleaceae</taxon>
        <taxon>Chryseosolibacter</taxon>
    </lineage>
</organism>
<dbReference type="EMBL" id="JAHESD010000047">
    <property type="protein sequence ID" value="MBT1705117.1"/>
    <property type="molecule type" value="Genomic_DNA"/>
</dbReference>
<reference evidence="2 3" key="1">
    <citation type="submission" date="2021-05" db="EMBL/GenBank/DDBJ databases">
        <title>A Polyphasic approach of four new species of the genus Ohtaekwangia: Ohtaekwangia histidinii sp. nov., Ohtaekwangia cretensis sp. nov., Ohtaekwangia indiensis sp. nov., Ohtaekwangia reichenbachii sp. nov. from diverse environment.</title>
        <authorList>
            <person name="Octaviana S."/>
        </authorList>
    </citation>
    <scope>NUCLEOTIDE SEQUENCE [LARGE SCALE GENOMIC DNA]</scope>
    <source>
        <strain evidence="2 3">PWU20</strain>
    </source>
</reference>
<feature type="chain" id="PRO_5046071904" evidence="1">
    <location>
        <begin position="20"/>
        <end position="280"/>
    </location>
</feature>
<sequence length="280" mass="31738">MKKVLLLIPCLFLCNLLLAQEYEMNVEIDIMTSANDVKCSSHFLLMFVLQNGETWEWRQGLSMSKNSWANYKKTFSYKASNPVVQIKCISQRYTENLVDCKHQDGGENIISDFSRNLCLGEQVWYGTFKGYHEASSLKVNVKPLSLSSGQNLSAVQIDTRIQLPFTVLRLDYSVSLRFTNGLTSQVLDRNSESYSNGTISNYQELAFIPFPYKVSKVIVKLSVSKSLFNSDSFEKIYDVEGDGSEVDLYLDSDDSPFPPLGASSYVHVRYGKPKTPLFQN</sequence>
<name>A0ABS5VUK4_9BACT</name>
<feature type="non-terminal residue" evidence="2">
    <location>
        <position position="280"/>
    </location>
</feature>
<dbReference type="Proteomes" id="UP000772618">
    <property type="component" value="Unassembled WGS sequence"/>
</dbReference>
<keyword evidence="3" id="KW-1185">Reference proteome</keyword>
<comment type="caution">
    <text evidence="2">The sequence shown here is derived from an EMBL/GenBank/DDBJ whole genome shotgun (WGS) entry which is preliminary data.</text>
</comment>
<gene>
    <name evidence="2" type="ORF">KK060_17620</name>
</gene>
<dbReference type="RefSeq" id="WP_254155074.1">
    <property type="nucleotide sequence ID" value="NZ_JAHESD010000047.1"/>
</dbReference>
<proteinExistence type="predicted"/>
<evidence type="ECO:0000256" key="1">
    <source>
        <dbReference type="SAM" id="SignalP"/>
    </source>
</evidence>
<keyword evidence="1" id="KW-0732">Signal</keyword>
<evidence type="ECO:0000313" key="2">
    <source>
        <dbReference type="EMBL" id="MBT1705117.1"/>
    </source>
</evidence>
<feature type="signal peptide" evidence="1">
    <location>
        <begin position="1"/>
        <end position="19"/>
    </location>
</feature>
<accession>A0ABS5VUK4</accession>
<evidence type="ECO:0000313" key="3">
    <source>
        <dbReference type="Proteomes" id="UP000772618"/>
    </source>
</evidence>